<dbReference type="OrthoDB" id="258246at2"/>
<dbReference type="STRING" id="583355.Caka_0813"/>
<organism evidence="2 3">
    <name type="scientific">Coraliomargarita akajimensis (strain DSM 45221 / IAM 15411 / JCM 23193 / KCTC 12865 / 04OKA010-24)</name>
    <dbReference type="NCBI Taxonomy" id="583355"/>
    <lineage>
        <taxon>Bacteria</taxon>
        <taxon>Pseudomonadati</taxon>
        <taxon>Verrucomicrobiota</taxon>
        <taxon>Opitutia</taxon>
        <taxon>Puniceicoccales</taxon>
        <taxon>Coraliomargaritaceae</taxon>
        <taxon>Coraliomargarita</taxon>
    </lineage>
</organism>
<dbReference type="Proteomes" id="UP000000925">
    <property type="component" value="Chromosome"/>
</dbReference>
<evidence type="ECO:0000313" key="2">
    <source>
        <dbReference type="EMBL" id="ADE53837.1"/>
    </source>
</evidence>
<sequence length="933" mass="102540">MKALKFLPLFAVLPVSADIAWIDIDDPNAPTAIFHSSLQASDGATTTWNGLTFTLLGSSIDKRNRSTGDDLLKDFAFAPEIVLRIDGLPAGTYTVESWHYDGDGYTGAVDIAFREQGQVGTTLVSNFVFSDTSTAPASYQITTNGTSSYELVITDTAGTTHLTRFNGLRIRESGTTEAPPLIYVDASATNTAAVGGTPDPFWSTSSDPGGNLWKSRSGYGFDVNARSGIYEKDATTYGDNVGDAAPLQTTATGLVPGREYGVYVAYMSPPGESWRVRAGLDLTDLNEFTPSTPTDYVFDLGANTGLTNVNEYLGYVGNATADASGTLTVYVDDADGTGNSERTWYEGLALGAPYTPPGVYPLPEGTVEVAPDGVWTWFNDERAIFHNGAVYAGYVRADGHVGLSRYDPDTDTSSHMQLSTNAARQVDDHNNPSLTVLPDGKLLAIYARHIADTYFFYRISTVTDPMSDSDWGPELRRSTPIRTTYSNTYRLEDEGNKIYNFQRNTNFNPTVSISTDNGQSWTAPAHFIRTGTGSTRPYHRYISNHRDRIDLIYTDAHPVNDPTSIYHIFYQSGDIHYTDGSVLKSFSNIPLEHDSGERGTVVYPYTASAWGPNDGPDDWIPTGRAWNWDIHYDTEGHPVCVFQVERDNVMGSGWNNNRIYYYYARWTGTEWQRRFIAHAGRGIYSGAPNYGGGMAIDPEDTRIVYISTNADNPFDLDPANISNVPLNSTERYEIWKGFTADGGLTFSWTPVTQNSVADNLRPIVPENHGYANHLMWFYGRYTTYIDYDTNIIGLFDAKKTRYADWRTSQGLGASTDINQDSDLDGSADIIEYALQGDPMDPANVPLTTFSQGDFSFNYSSALADVEWAVETSLDLASWDEVARLRAGGLPNEVSAGYTVSMGSEDPGTATVSLTPLLTEERAFVRLRVVPLVD</sequence>
<keyword evidence="1" id="KW-0732">Signal</keyword>
<name>D5EQ69_CORAD</name>
<evidence type="ECO:0000256" key="1">
    <source>
        <dbReference type="SAM" id="SignalP"/>
    </source>
</evidence>
<keyword evidence="3" id="KW-1185">Reference proteome</keyword>
<feature type="chain" id="PRO_5003070913" evidence="1">
    <location>
        <begin position="18"/>
        <end position="933"/>
    </location>
</feature>
<dbReference type="RefSeq" id="WP_013042561.1">
    <property type="nucleotide sequence ID" value="NC_014008.1"/>
</dbReference>
<dbReference type="AlphaFoldDB" id="D5EQ69"/>
<dbReference type="KEGG" id="caa:Caka_0813"/>
<evidence type="ECO:0000313" key="3">
    <source>
        <dbReference type="Proteomes" id="UP000000925"/>
    </source>
</evidence>
<gene>
    <name evidence="2" type="ordered locus">Caka_0813</name>
</gene>
<dbReference type="EMBL" id="CP001998">
    <property type="protein sequence ID" value="ADE53837.1"/>
    <property type="molecule type" value="Genomic_DNA"/>
</dbReference>
<dbReference type="eggNOG" id="COG4225">
    <property type="taxonomic scope" value="Bacteria"/>
</dbReference>
<feature type="signal peptide" evidence="1">
    <location>
        <begin position="1"/>
        <end position="17"/>
    </location>
</feature>
<dbReference type="Pfam" id="PF15892">
    <property type="entry name" value="BNR_4"/>
    <property type="match status" value="1"/>
</dbReference>
<accession>D5EQ69</accession>
<protein>
    <submittedName>
        <fullName evidence="2">Uncharacterized protein</fullName>
    </submittedName>
</protein>
<proteinExistence type="predicted"/>
<dbReference type="HOGENOM" id="CLU_360133_0_0_0"/>
<reference evidence="2 3" key="1">
    <citation type="journal article" date="2010" name="Stand. Genomic Sci.">
        <title>Complete genome sequence of Coraliomargarita akajimensis type strain (04OKA010-24).</title>
        <authorList>
            <person name="Mavromatis K."/>
            <person name="Abt B."/>
            <person name="Brambilla E."/>
            <person name="Lapidus A."/>
            <person name="Copeland A."/>
            <person name="Deshpande S."/>
            <person name="Nolan M."/>
            <person name="Lucas S."/>
            <person name="Tice H."/>
            <person name="Cheng J.F."/>
            <person name="Han C."/>
            <person name="Detter J.C."/>
            <person name="Woyke T."/>
            <person name="Goodwin L."/>
            <person name="Pitluck S."/>
            <person name="Held B."/>
            <person name="Brettin T."/>
            <person name="Tapia R."/>
            <person name="Ivanova N."/>
            <person name="Mikhailova N."/>
            <person name="Pati A."/>
            <person name="Liolios K."/>
            <person name="Chen A."/>
            <person name="Palaniappan K."/>
            <person name="Land M."/>
            <person name="Hauser L."/>
            <person name="Chang Y.J."/>
            <person name="Jeffries C.D."/>
            <person name="Rohde M."/>
            <person name="Goker M."/>
            <person name="Bristow J."/>
            <person name="Eisen J.A."/>
            <person name="Markowitz V."/>
            <person name="Hugenholtz P."/>
            <person name="Klenk H.P."/>
            <person name="Kyrpides N.C."/>
        </authorList>
    </citation>
    <scope>NUCLEOTIDE SEQUENCE [LARGE SCALE GENOMIC DNA]</scope>
    <source>
        <strain evidence="3">DSM 45221 / IAM 15411 / JCM 23193 / KCTC 12865</strain>
    </source>
</reference>